<dbReference type="InterPro" id="IPR052895">
    <property type="entry name" value="HetReg/Transcr_Mod"/>
</dbReference>
<dbReference type="AlphaFoldDB" id="A0A2T3B785"/>
<dbReference type="GeneID" id="36574625"/>
<evidence type="ECO:0000313" key="2">
    <source>
        <dbReference type="Proteomes" id="UP000241818"/>
    </source>
</evidence>
<dbReference type="OrthoDB" id="3557394at2759"/>
<dbReference type="RefSeq" id="XP_024722748.1">
    <property type="nucleotide sequence ID" value="XM_024866544.1"/>
</dbReference>
<organism evidence="1 2">
    <name type="scientific">Amorphotheca resinae ATCC 22711</name>
    <dbReference type="NCBI Taxonomy" id="857342"/>
    <lineage>
        <taxon>Eukaryota</taxon>
        <taxon>Fungi</taxon>
        <taxon>Dikarya</taxon>
        <taxon>Ascomycota</taxon>
        <taxon>Pezizomycotina</taxon>
        <taxon>Leotiomycetes</taxon>
        <taxon>Helotiales</taxon>
        <taxon>Amorphothecaceae</taxon>
        <taxon>Amorphotheca</taxon>
    </lineage>
</organism>
<dbReference type="PANTHER" id="PTHR24148:SF64">
    <property type="entry name" value="HETEROKARYON INCOMPATIBILITY DOMAIN-CONTAINING PROTEIN"/>
    <property type="match status" value="1"/>
</dbReference>
<evidence type="ECO:0008006" key="3">
    <source>
        <dbReference type="Google" id="ProtNLM"/>
    </source>
</evidence>
<dbReference type="PANTHER" id="PTHR24148">
    <property type="entry name" value="ANKYRIN REPEAT DOMAIN-CONTAINING PROTEIN 39 HOMOLOG-RELATED"/>
    <property type="match status" value="1"/>
</dbReference>
<keyword evidence="2" id="KW-1185">Reference proteome</keyword>
<dbReference type="Proteomes" id="UP000241818">
    <property type="component" value="Unassembled WGS sequence"/>
</dbReference>
<name>A0A2T3B785_AMORE</name>
<proteinExistence type="predicted"/>
<gene>
    <name evidence="1" type="ORF">M430DRAFT_34397</name>
</gene>
<protein>
    <recommendedName>
        <fullName evidence="3">Heterokaryon incompatibility domain-containing protein</fullName>
    </recommendedName>
</protein>
<accession>A0A2T3B785</accession>
<sequence length="268" mass="30189">MKKYKSLEVVCQVRHPKLLSGMPSWVPDWTVISAFRESLALKYWEGYSAAGKKSSASSFHLSNDKRTLFANGKFVDKIQQVGSVMRDQANIYDQYQVLSEWEQYARKISPYTTGETYPTIFWRTLVADGGARGEDSDRTRQQLYEAHQNLVERNMGISNKGPKSQVWKPVAEMSIVNSRCLEFARLMDAACVGRRIAITEHCFLGLVPSDAQVGDEIAILETVRVPLLLRRAPLSADHSLVGECYLQGWMDGARFDSLSGPNLQFSIV</sequence>
<dbReference type="InParanoid" id="A0A2T3B785"/>
<reference evidence="1 2" key="1">
    <citation type="journal article" date="2018" name="New Phytol.">
        <title>Comparative genomics and transcriptomics depict ericoid mycorrhizal fungi as versatile saprotrophs and plant mutualists.</title>
        <authorList>
            <person name="Martino E."/>
            <person name="Morin E."/>
            <person name="Grelet G.A."/>
            <person name="Kuo A."/>
            <person name="Kohler A."/>
            <person name="Daghino S."/>
            <person name="Barry K.W."/>
            <person name="Cichocki N."/>
            <person name="Clum A."/>
            <person name="Dockter R.B."/>
            <person name="Hainaut M."/>
            <person name="Kuo R.C."/>
            <person name="LaButti K."/>
            <person name="Lindahl B.D."/>
            <person name="Lindquist E.A."/>
            <person name="Lipzen A."/>
            <person name="Khouja H.R."/>
            <person name="Magnuson J."/>
            <person name="Murat C."/>
            <person name="Ohm R.A."/>
            <person name="Singer S.W."/>
            <person name="Spatafora J.W."/>
            <person name="Wang M."/>
            <person name="Veneault-Fourrey C."/>
            <person name="Henrissat B."/>
            <person name="Grigoriev I.V."/>
            <person name="Martin F.M."/>
            <person name="Perotto S."/>
        </authorList>
    </citation>
    <scope>NUCLEOTIDE SEQUENCE [LARGE SCALE GENOMIC DNA]</scope>
    <source>
        <strain evidence="1 2">ATCC 22711</strain>
    </source>
</reference>
<dbReference type="Pfam" id="PF26639">
    <property type="entry name" value="Het-6_barrel"/>
    <property type="match status" value="1"/>
</dbReference>
<evidence type="ECO:0000313" key="1">
    <source>
        <dbReference type="EMBL" id="PSS22593.1"/>
    </source>
</evidence>
<dbReference type="EMBL" id="KZ679009">
    <property type="protein sequence ID" value="PSS22593.1"/>
    <property type="molecule type" value="Genomic_DNA"/>
</dbReference>